<comment type="caution">
    <text evidence="2">The sequence shown here is derived from an EMBL/GenBank/DDBJ whole genome shotgun (WGS) entry which is preliminary data.</text>
</comment>
<gene>
    <name evidence="2" type="ORF">D8Y22_12015</name>
</gene>
<reference evidence="2 3" key="1">
    <citation type="submission" date="2018-10" db="EMBL/GenBank/DDBJ databases">
        <title>Natronolimnobius sp. XQ-INN 246 isolated from Inner Mongolia Autonomous Region of China.</title>
        <authorList>
            <person name="Xue Q."/>
        </authorList>
    </citation>
    <scope>NUCLEOTIDE SEQUENCE [LARGE SCALE GENOMIC DNA]</scope>
    <source>
        <strain evidence="2 3">XQ-INN 246</strain>
    </source>
</reference>
<organism evidence="2 3">
    <name type="scientific">Salinadaptatus halalkaliphilus</name>
    <dbReference type="NCBI Taxonomy" id="2419781"/>
    <lineage>
        <taxon>Archaea</taxon>
        <taxon>Methanobacteriati</taxon>
        <taxon>Methanobacteriota</taxon>
        <taxon>Stenosarchaea group</taxon>
        <taxon>Halobacteria</taxon>
        <taxon>Halobacteriales</taxon>
        <taxon>Natrialbaceae</taxon>
        <taxon>Salinadaptatus</taxon>
    </lineage>
</organism>
<dbReference type="AlphaFoldDB" id="A0A4S3TPN0"/>
<evidence type="ECO:0000313" key="3">
    <source>
        <dbReference type="Proteomes" id="UP000318864"/>
    </source>
</evidence>
<feature type="compositionally biased region" description="Acidic residues" evidence="1">
    <location>
        <begin position="87"/>
        <end position="97"/>
    </location>
</feature>
<dbReference type="Pfam" id="PF19102">
    <property type="entry name" value="DUF5789"/>
    <property type="match status" value="1"/>
</dbReference>
<evidence type="ECO:0008006" key="4">
    <source>
        <dbReference type="Google" id="ProtNLM"/>
    </source>
</evidence>
<dbReference type="OrthoDB" id="166188at2157"/>
<evidence type="ECO:0000256" key="1">
    <source>
        <dbReference type="SAM" id="MobiDB-lite"/>
    </source>
</evidence>
<name>A0A4S3TPN0_9EURY</name>
<feature type="compositionally biased region" description="Basic and acidic residues" evidence="1">
    <location>
        <begin position="1"/>
        <end position="41"/>
    </location>
</feature>
<dbReference type="EMBL" id="RBZW01000031">
    <property type="protein sequence ID" value="THE64548.1"/>
    <property type="molecule type" value="Genomic_DNA"/>
</dbReference>
<dbReference type="Proteomes" id="UP000318864">
    <property type="component" value="Unassembled WGS sequence"/>
</dbReference>
<protein>
    <recommendedName>
        <fullName evidence="4">DUF2795 domain-containing protein</fullName>
    </recommendedName>
</protein>
<dbReference type="InterPro" id="IPR043899">
    <property type="entry name" value="DUF5789"/>
</dbReference>
<dbReference type="RefSeq" id="WP_141464933.1">
    <property type="nucleotide sequence ID" value="NZ_RBZW01000031.1"/>
</dbReference>
<sequence>MADDKKGRDKKADDTERRQRERELEEARDRTDEPEPAHNEAGEGLGDLDDALDDHDYPTTTDELIEAHGDREIETQEGWKSLSEVLESTDSEQYDSADDARGRIQGLTYRG</sequence>
<feature type="region of interest" description="Disordered" evidence="1">
    <location>
        <begin position="1"/>
        <end position="62"/>
    </location>
</feature>
<keyword evidence="3" id="KW-1185">Reference proteome</keyword>
<accession>A0A4S3TPN0</accession>
<proteinExistence type="predicted"/>
<evidence type="ECO:0000313" key="2">
    <source>
        <dbReference type="EMBL" id="THE64548.1"/>
    </source>
</evidence>
<feature type="region of interest" description="Disordered" evidence="1">
    <location>
        <begin position="87"/>
        <end position="111"/>
    </location>
</feature>